<feature type="transmembrane region" description="Helical" evidence="1">
    <location>
        <begin position="6"/>
        <end position="28"/>
    </location>
</feature>
<feature type="transmembrane region" description="Helical" evidence="1">
    <location>
        <begin position="87"/>
        <end position="105"/>
    </location>
</feature>
<evidence type="ECO:0008006" key="4">
    <source>
        <dbReference type="Google" id="ProtNLM"/>
    </source>
</evidence>
<comment type="caution">
    <text evidence="2">The sequence shown here is derived from an EMBL/GenBank/DDBJ whole genome shotgun (WGS) entry which is preliminary data.</text>
</comment>
<feature type="transmembrane region" description="Helical" evidence="1">
    <location>
        <begin position="48"/>
        <end position="67"/>
    </location>
</feature>
<feature type="transmembrane region" description="Helical" evidence="1">
    <location>
        <begin position="238"/>
        <end position="260"/>
    </location>
</feature>
<proteinExistence type="predicted"/>
<keyword evidence="1" id="KW-0472">Membrane</keyword>
<evidence type="ECO:0000313" key="2">
    <source>
        <dbReference type="EMBL" id="KTB31419.1"/>
    </source>
</evidence>
<feature type="transmembrane region" description="Helical" evidence="1">
    <location>
        <begin position="190"/>
        <end position="213"/>
    </location>
</feature>
<dbReference type="Proteomes" id="UP000054988">
    <property type="component" value="Unassembled WGS sequence"/>
</dbReference>
<feature type="transmembrane region" description="Helical" evidence="1">
    <location>
        <begin position="143"/>
        <end position="169"/>
    </location>
</feature>
<evidence type="ECO:0000313" key="3">
    <source>
        <dbReference type="Proteomes" id="UP000054988"/>
    </source>
</evidence>
<keyword evidence="1" id="KW-0812">Transmembrane</keyword>
<gene>
    <name evidence="2" type="ORF">WG66_16008</name>
</gene>
<evidence type="ECO:0000256" key="1">
    <source>
        <dbReference type="SAM" id="Phobius"/>
    </source>
</evidence>
<protein>
    <recommendedName>
        <fullName evidence="4">Integral membrane protein</fullName>
    </recommendedName>
</protein>
<organism evidence="2 3">
    <name type="scientific">Moniliophthora roreri</name>
    <name type="common">Frosty pod rot fungus</name>
    <name type="synonym">Monilia roreri</name>
    <dbReference type="NCBI Taxonomy" id="221103"/>
    <lineage>
        <taxon>Eukaryota</taxon>
        <taxon>Fungi</taxon>
        <taxon>Dikarya</taxon>
        <taxon>Basidiomycota</taxon>
        <taxon>Agaricomycotina</taxon>
        <taxon>Agaricomycetes</taxon>
        <taxon>Agaricomycetidae</taxon>
        <taxon>Agaricales</taxon>
        <taxon>Marasmiineae</taxon>
        <taxon>Marasmiaceae</taxon>
        <taxon>Moniliophthora</taxon>
    </lineage>
</organism>
<dbReference type="EMBL" id="LATX01002325">
    <property type="protein sequence ID" value="KTB31419.1"/>
    <property type="molecule type" value="Genomic_DNA"/>
</dbReference>
<dbReference type="AlphaFoldDB" id="A0A0W0F506"/>
<accession>A0A0W0F506</accession>
<reference evidence="2 3" key="1">
    <citation type="submission" date="2015-12" db="EMBL/GenBank/DDBJ databases">
        <title>Draft genome sequence of Moniliophthora roreri, the causal agent of frosty pod rot of cacao.</title>
        <authorList>
            <person name="Aime M.C."/>
            <person name="Diaz-Valderrama J.R."/>
            <person name="Kijpornyongpan T."/>
            <person name="Phillips-Mora W."/>
        </authorList>
    </citation>
    <scope>NUCLEOTIDE SEQUENCE [LARGE SCALE GENOMIC DNA]</scope>
    <source>
        <strain evidence="2 3">MCA 2952</strain>
    </source>
</reference>
<feature type="transmembrane region" description="Helical" evidence="1">
    <location>
        <begin position="117"/>
        <end position="137"/>
    </location>
</feature>
<name>A0A0W0F506_MONRR</name>
<sequence>MADTSSQALTLIVATAVQFFLYGVYTVLSGISTHILLKRKRRWYRYDLVAVILLFLLASTCIALDVADDIKNFRQGSASSIRVISSARLEPIIVSSAIADAILLWRCYAVWGKRWKIVIAPILFYVGSHTSAFALVAVRDTEIVGTVTAAGAVALNNLLLSMLIAFRIFTMSREASAFLGPRARDMYRTAIVATLESGIIYSAFLGVIVSLGIDLLRHSDRDDLYGRNQAIITCLRSWASIAGIASTIIIVRVALGISLNDVDGTIRSLRVPATPVHEQISSC</sequence>
<keyword evidence="1" id="KW-1133">Transmembrane helix</keyword>